<gene>
    <name evidence="1" type="ORF">MM415B01988_0008</name>
</gene>
<dbReference type="InterPro" id="IPR029063">
    <property type="entry name" value="SAM-dependent_MTases_sf"/>
</dbReference>
<dbReference type="EMBL" id="MT141182">
    <property type="protein sequence ID" value="QJA55800.1"/>
    <property type="molecule type" value="Genomic_DNA"/>
</dbReference>
<dbReference type="GO" id="GO:0008168">
    <property type="term" value="F:methyltransferase activity"/>
    <property type="evidence" value="ECO:0007669"/>
    <property type="project" value="UniProtKB-KW"/>
</dbReference>
<protein>
    <submittedName>
        <fullName evidence="1">Putative methyltransferase</fullName>
    </submittedName>
</protein>
<keyword evidence="1" id="KW-0489">Methyltransferase</keyword>
<dbReference type="Gene3D" id="3.40.50.150">
    <property type="entry name" value="Vaccinia Virus protein VP39"/>
    <property type="match status" value="1"/>
</dbReference>
<organism evidence="1">
    <name type="scientific">viral metagenome</name>
    <dbReference type="NCBI Taxonomy" id="1070528"/>
    <lineage>
        <taxon>unclassified sequences</taxon>
        <taxon>metagenomes</taxon>
        <taxon>organismal metagenomes</taxon>
    </lineage>
</organism>
<keyword evidence="1" id="KW-0808">Transferase</keyword>
<name>A0A6M3IEA5_9ZZZZ</name>
<evidence type="ECO:0000313" key="1">
    <source>
        <dbReference type="EMBL" id="QJA55800.1"/>
    </source>
</evidence>
<reference evidence="1" key="1">
    <citation type="submission" date="2020-03" db="EMBL/GenBank/DDBJ databases">
        <title>The deep terrestrial virosphere.</title>
        <authorList>
            <person name="Holmfeldt K."/>
            <person name="Nilsson E."/>
            <person name="Simone D."/>
            <person name="Lopez-Fernandez M."/>
            <person name="Wu X."/>
            <person name="de Brujin I."/>
            <person name="Lundin D."/>
            <person name="Andersson A."/>
            <person name="Bertilsson S."/>
            <person name="Dopson M."/>
        </authorList>
    </citation>
    <scope>NUCLEOTIDE SEQUENCE</scope>
    <source>
        <strain evidence="1">MM415B01988</strain>
    </source>
</reference>
<dbReference type="AlphaFoldDB" id="A0A6M3IEA5"/>
<proteinExistence type="predicted"/>
<accession>A0A6M3IEA5</accession>
<dbReference type="SUPFAM" id="SSF53335">
    <property type="entry name" value="S-adenosyl-L-methionine-dependent methyltransferases"/>
    <property type="match status" value="1"/>
</dbReference>
<dbReference type="Pfam" id="PF13578">
    <property type="entry name" value="Methyltransf_24"/>
    <property type="match status" value="1"/>
</dbReference>
<sequence>MHLEKGYFIGADPYIASPGIVCREQFGHLLNLRSLTRLAVEIGTHQAEFAETFLKTWKGRRLICVDPWQQNMPDYNDPVATSEREEDYQAARKRLEQFGKRARMWRTTSCDAARLIPNDTLDFVYIDGNHKAKYVRQDIALWFPRLRSTGILAGHDLNGDWAPQVEPVVREFAETSKLPVYFVLGPAASWYVIKP</sequence>
<dbReference type="GO" id="GO:0032259">
    <property type="term" value="P:methylation"/>
    <property type="evidence" value="ECO:0007669"/>
    <property type="project" value="UniProtKB-KW"/>
</dbReference>